<keyword evidence="3" id="KW-0285">Flavoprotein</keyword>
<dbReference type="InterPro" id="IPR013786">
    <property type="entry name" value="AcylCoA_DH/ox_N"/>
</dbReference>
<evidence type="ECO:0000313" key="10">
    <source>
        <dbReference type="Proteomes" id="UP000321250"/>
    </source>
</evidence>
<proteinExistence type="inferred from homology"/>
<protein>
    <submittedName>
        <fullName evidence="9">Acyl-CoA dehydrogenase</fullName>
    </submittedName>
</protein>
<dbReference type="AlphaFoldDB" id="A0A5C6UC78"/>
<dbReference type="SUPFAM" id="SSF56645">
    <property type="entry name" value="Acyl-CoA dehydrogenase NM domain-like"/>
    <property type="match status" value="2"/>
</dbReference>
<name>A0A5C6UC78_9SPHN</name>
<comment type="similarity">
    <text evidence="2">Belongs to the acyl-CoA dehydrogenase family.</text>
</comment>
<dbReference type="InterPro" id="IPR036250">
    <property type="entry name" value="AcylCo_DH-like_C"/>
</dbReference>
<dbReference type="InterPro" id="IPR009100">
    <property type="entry name" value="AcylCoA_DH/oxidase_NM_dom_sf"/>
</dbReference>
<dbReference type="InterPro" id="IPR037069">
    <property type="entry name" value="AcylCoA_DH/ox_N_sf"/>
</dbReference>
<dbReference type="InterPro" id="IPR006091">
    <property type="entry name" value="Acyl-CoA_Oxase/DH_mid-dom"/>
</dbReference>
<dbReference type="Pfam" id="PF00441">
    <property type="entry name" value="Acyl-CoA_dh_1"/>
    <property type="match status" value="2"/>
</dbReference>
<evidence type="ECO:0000313" key="9">
    <source>
        <dbReference type="EMBL" id="TXC70254.1"/>
    </source>
</evidence>
<dbReference type="SUPFAM" id="SSF47203">
    <property type="entry name" value="Acyl-CoA dehydrogenase C-terminal domain-like"/>
    <property type="match status" value="2"/>
</dbReference>
<dbReference type="RefSeq" id="WP_147080278.1">
    <property type="nucleotide sequence ID" value="NZ_VOQR01000001.1"/>
</dbReference>
<dbReference type="OrthoDB" id="9780544at2"/>
<accession>A0A5C6UC78</accession>
<keyword evidence="5" id="KW-0560">Oxidoreductase</keyword>
<dbReference type="Gene3D" id="1.10.540.10">
    <property type="entry name" value="Acyl-CoA dehydrogenase/oxidase, N-terminal domain"/>
    <property type="match status" value="2"/>
</dbReference>
<evidence type="ECO:0000259" key="6">
    <source>
        <dbReference type="Pfam" id="PF00441"/>
    </source>
</evidence>
<evidence type="ECO:0000256" key="4">
    <source>
        <dbReference type="ARBA" id="ARBA00022827"/>
    </source>
</evidence>
<organism evidence="9 10">
    <name type="scientific">Sphingomonas ginsenosidivorax</name>
    <dbReference type="NCBI Taxonomy" id="862135"/>
    <lineage>
        <taxon>Bacteria</taxon>
        <taxon>Pseudomonadati</taxon>
        <taxon>Pseudomonadota</taxon>
        <taxon>Alphaproteobacteria</taxon>
        <taxon>Sphingomonadales</taxon>
        <taxon>Sphingomonadaceae</taxon>
        <taxon>Sphingomonas</taxon>
    </lineage>
</organism>
<feature type="domain" description="Acyl-CoA dehydrogenase/oxidase C-terminal" evidence="6">
    <location>
        <begin position="600"/>
        <end position="725"/>
    </location>
</feature>
<comment type="cofactor">
    <cofactor evidence="1">
        <name>FAD</name>
        <dbReference type="ChEBI" id="CHEBI:57692"/>
    </cofactor>
</comment>
<dbReference type="Pfam" id="PF02770">
    <property type="entry name" value="Acyl-CoA_dh_M"/>
    <property type="match status" value="1"/>
</dbReference>
<keyword evidence="4" id="KW-0274">FAD</keyword>
<evidence type="ECO:0000256" key="5">
    <source>
        <dbReference type="ARBA" id="ARBA00023002"/>
    </source>
</evidence>
<reference evidence="9 10" key="1">
    <citation type="journal article" date="2013" name="Antonie Van Leeuwenhoek">
        <title>Sphingomonas ginsenosidivorax sp. nov., with the ability to transform ginsenosides.</title>
        <authorList>
            <person name="Jin X.F."/>
            <person name="Kim J.K."/>
            <person name="Liu Q.M."/>
            <person name="Kang M.S."/>
            <person name="He D."/>
            <person name="Jin F.X."/>
            <person name="Kim S.C."/>
            <person name="Im W.T."/>
        </authorList>
    </citation>
    <scope>NUCLEOTIDE SEQUENCE [LARGE SCALE GENOMIC DNA]</scope>
    <source>
        <strain evidence="9 10">KHI67</strain>
    </source>
</reference>
<feature type="domain" description="Acyl-CoA dehydrogenase/oxidase C-terminal" evidence="6">
    <location>
        <begin position="200"/>
        <end position="333"/>
    </location>
</feature>
<dbReference type="Proteomes" id="UP000321250">
    <property type="component" value="Unassembled WGS sequence"/>
</dbReference>
<dbReference type="Pfam" id="PF02771">
    <property type="entry name" value="Acyl-CoA_dh_N"/>
    <property type="match status" value="2"/>
</dbReference>
<evidence type="ECO:0000259" key="8">
    <source>
        <dbReference type="Pfam" id="PF02771"/>
    </source>
</evidence>
<dbReference type="GO" id="GO:0005886">
    <property type="term" value="C:plasma membrane"/>
    <property type="evidence" value="ECO:0007669"/>
    <property type="project" value="TreeGrafter"/>
</dbReference>
<evidence type="ECO:0000256" key="1">
    <source>
        <dbReference type="ARBA" id="ARBA00001974"/>
    </source>
</evidence>
<dbReference type="PANTHER" id="PTHR43292:SF3">
    <property type="entry name" value="ACYL-COA DEHYDROGENASE FADE29"/>
    <property type="match status" value="1"/>
</dbReference>
<evidence type="ECO:0000256" key="3">
    <source>
        <dbReference type="ARBA" id="ARBA00022630"/>
    </source>
</evidence>
<evidence type="ECO:0000256" key="2">
    <source>
        <dbReference type="ARBA" id="ARBA00009347"/>
    </source>
</evidence>
<keyword evidence="10" id="KW-1185">Reference proteome</keyword>
<sequence>MNFDLTDDQEMMREMFARFLDENSSTARVRAAAPSGFDALLWKGLAEQGALSIRVPETAGGLGLGLVDATVLMEEAGRTLASGPLAEGLVAARLLAQFGADPALLDRVLSGDAVVTLAFHDVAEQPRQWIAGGCVAEAVVARNGDDIVLVAVPANARVAEDNLADTPLAELDLAAFPHTVLASGDAARATFAAGVEEWKLLISAALAGLGREALKLAAAYAGERKQFGQFIGQFQAISHPLADLICEVDGGKFLVWKAIRDIADGSPNAGAAVSIAAWWNADAAARAVAQALHTFGGYGLTTEYDIFLFNLRAKAWPLVLGDPQRLLDEAGRRLYAGETAGLPDAGDVPIDFDLGEDAKAIASEIHQFFADNVTPAMRAKFHYSWEGYDPELNRKLAAANLLYLGLPKDVGGRGLSPYAKIAAMDAFELERYNNPAAGVSQMVSLIIQRFGTDELKQDVLPQIMSGEVICSLGYSEPGSGSDVFAAQCRATPDGNGWRIDGTKMFTSGANLASYVLMLARTNTEVAKHKGLTMFIVPLKAEGVTIQPVHTFQDERTNITFYDNVRIPDSWRLGEVDGGVKTMSASLELEHGGGFAKYQRAMLDAGERLCREIVYRGKPLIEDASAQRRLARTNANVWVSELLAFRATWVLAEKKTNLAYGPMAKMYSSEVFLRDARDLLDLTAPLSLSKRKGAAEEINMFYRHAQGSTIYGGTSEVHRSMIAERGLGLPRTRA</sequence>
<dbReference type="InterPro" id="IPR046373">
    <property type="entry name" value="Acyl-CoA_Oxase/DH_mid-dom_sf"/>
</dbReference>
<dbReference type="PANTHER" id="PTHR43292">
    <property type="entry name" value="ACYL-COA DEHYDROGENASE"/>
    <property type="match status" value="1"/>
</dbReference>
<dbReference type="Gene3D" id="2.40.110.10">
    <property type="entry name" value="Butyryl-CoA Dehydrogenase, subunit A, domain 2"/>
    <property type="match status" value="1"/>
</dbReference>
<dbReference type="Gene3D" id="1.20.140.10">
    <property type="entry name" value="Butyryl-CoA Dehydrogenase, subunit A, domain 3"/>
    <property type="match status" value="2"/>
</dbReference>
<dbReference type="GO" id="GO:0050660">
    <property type="term" value="F:flavin adenine dinucleotide binding"/>
    <property type="evidence" value="ECO:0007669"/>
    <property type="project" value="InterPro"/>
</dbReference>
<feature type="domain" description="Acyl-CoA dehydrogenase/oxidase N-terminal" evidence="8">
    <location>
        <begin position="356"/>
        <end position="467"/>
    </location>
</feature>
<feature type="domain" description="Acyl-CoA oxidase/dehydrogenase middle" evidence="7">
    <location>
        <begin position="472"/>
        <end position="550"/>
    </location>
</feature>
<dbReference type="InterPro" id="IPR009075">
    <property type="entry name" value="AcylCo_DH/oxidase_C"/>
</dbReference>
<comment type="caution">
    <text evidence="9">The sequence shown here is derived from an EMBL/GenBank/DDBJ whole genome shotgun (WGS) entry which is preliminary data.</text>
</comment>
<dbReference type="GO" id="GO:0016627">
    <property type="term" value="F:oxidoreductase activity, acting on the CH-CH group of donors"/>
    <property type="evidence" value="ECO:0007669"/>
    <property type="project" value="InterPro"/>
</dbReference>
<dbReference type="InterPro" id="IPR052161">
    <property type="entry name" value="Mycobact_Acyl-CoA_DH"/>
</dbReference>
<gene>
    <name evidence="9" type="ORF">FSB78_04315</name>
</gene>
<dbReference type="EMBL" id="VOQR01000001">
    <property type="protein sequence ID" value="TXC70254.1"/>
    <property type="molecule type" value="Genomic_DNA"/>
</dbReference>
<feature type="domain" description="Acyl-CoA dehydrogenase/oxidase N-terminal" evidence="8">
    <location>
        <begin position="6"/>
        <end position="101"/>
    </location>
</feature>
<evidence type="ECO:0000259" key="7">
    <source>
        <dbReference type="Pfam" id="PF02770"/>
    </source>
</evidence>